<dbReference type="OrthoDB" id="7620564at2"/>
<dbReference type="EMBL" id="ARYJ01000003">
    <property type="protein sequence ID" value="KCZ89635.1"/>
    <property type="molecule type" value="Genomic_DNA"/>
</dbReference>
<keyword evidence="1" id="KW-0449">Lipoprotein</keyword>
<dbReference type="AlphaFoldDB" id="A0A059FG62"/>
<name>A0A059FG62_9PROT</name>
<dbReference type="PROSITE" id="PS51257">
    <property type="entry name" value="PROKAR_LIPOPROTEIN"/>
    <property type="match status" value="1"/>
</dbReference>
<comment type="caution">
    <text evidence="1">The sequence shown here is derived from an EMBL/GenBank/DDBJ whole genome shotgun (WGS) entry which is preliminary data.</text>
</comment>
<accession>A0A059FG62</accession>
<evidence type="ECO:0000313" key="2">
    <source>
        <dbReference type="Proteomes" id="UP000024816"/>
    </source>
</evidence>
<evidence type="ECO:0000313" key="1">
    <source>
        <dbReference type="EMBL" id="KCZ89635.1"/>
    </source>
</evidence>
<dbReference type="Proteomes" id="UP000024816">
    <property type="component" value="Unassembled WGS sequence"/>
</dbReference>
<sequence length="109" mass="11707">MRAMTLAGWALATAGAGLLAGCGGMKDGHDQLVRTCITEGEVPETCSCIVDAMEAKLSADLFKRSAVAIAREKRPVGDYILSLSDEEKMQFFEAEQEMEKCELSATEGD</sequence>
<proteinExistence type="predicted"/>
<organism evidence="1 2">
    <name type="scientific">Hyphomonas jannaschiana VP2</name>
    <dbReference type="NCBI Taxonomy" id="1280952"/>
    <lineage>
        <taxon>Bacteria</taxon>
        <taxon>Pseudomonadati</taxon>
        <taxon>Pseudomonadota</taxon>
        <taxon>Alphaproteobacteria</taxon>
        <taxon>Hyphomonadales</taxon>
        <taxon>Hyphomonadaceae</taxon>
        <taxon>Hyphomonas</taxon>
    </lineage>
</organism>
<keyword evidence="2" id="KW-1185">Reference proteome</keyword>
<dbReference type="PATRIC" id="fig|1280952.3.peg.1044"/>
<dbReference type="STRING" id="1280952.HJA_05267"/>
<protein>
    <submittedName>
        <fullName evidence="1">Putative lipoprotein</fullName>
    </submittedName>
</protein>
<dbReference type="RefSeq" id="WP_035579233.1">
    <property type="nucleotide sequence ID" value="NZ_ARYJ01000003.1"/>
</dbReference>
<reference evidence="1 2" key="1">
    <citation type="journal article" date="2014" name="Antonie Van Leeuwenhoek">
        <title>Hyphomonas beringensis sp. nov. and Hyphomonas chukchiensis sp. nov., isolated from surface seawater of the Bering Sea and Chukchi Sea.</title>
        <authorList>
            <person name="Li C."/>
            <person name="Lai Q."/>
            <person name="Li G."/>
            <person name="Dong C."/>
            <person name="Wang J."/>
            <person name="Liao Y."/>
            <person name="Shao Z."/>
        </authorList>
    </citation>
    <scope>NUCLEOTIDE SEQUENCE [LARGE SCALE GENOMIC DNA]</scope>
    <source>
        <strain evidence="1 2">VP2</strain>
    </source>
</reference>
<gene>
    <name evidence="1" type="ORF">HJA_05267</name>
</gene>